<feature type="transmembrane region" description="Helical" evidence="1">
    <location>
        <begin position="40"/>
        <end position="68"/>
    </location>
</feature>
<organism evidence="2 3">
    <name type="scientific">Flavobacterium bizetiae</name>
    <dbReference type="NCBI Taxonomy" id="2704140"/>
    <lineage>
        <taxon>Bacteria</taxon>
        <taxon>Pseudomonadati</taxon>
        <taxon>Bacteroidota</taxon>
        <taxon>Flavobacteriia</taxon>
        <taxon>Flavobacteriales</taxon>
        <taxon>Flavobacteriaceae</taxon>
        <taxon>Flavobacterium</taxon>
    </lineage>
</organism>
<evidence type="ECO:0000313" key="2">
    <source>
        <dbReference type="EMBL" id="CAA9195098.1"/>
    </source>
</evidence>
<protein>
    <submittedName>
        <fullName evidence="2">Uncharacterized protein</fullName>
    </submittedName>
</protein>
<gene>
    <name evidence="2" type="ORF">FLA105534_00500</name>
</gene>
<accession>A0A6J4G7X0</accession>
<dbReference type="AlphaFoldDB" id="A0A6J4G7X0"/>
<keyword evidence="1" id="KW-0812">Transmembrane</keyword>
<evidence type="ECO:0000256" key="1">
    <source>
        <dbReference type="SAM" id="Phobius"/>
    </source>
</evidence>
<evidence type="ECO:0000313" key="3">
    <source>
        <dbReference type="Proteomes" id="UP000479938"/>
    </source>
</evidence>
<keyword evidence="1" id="KW-1133">Transmembrane helix</keyword>
<sequence>MYELSTPAVIVKEAKLFGFASTALGPLIPLHKTHNKPGSTFIACVLGCKQVLTVLVTITLIAALEILLQSDKPFTAST</sequence>
<proteinExistence type="predicted"/>
<dbReference type="EMBL" id="CADCSU010000033">
    <property type="protein sequence ID" value="CAA9195098.1"/>
    <property type="molecule type" value="Genomic_DNA"/>
</dbReference>
<keyword evidence="1" id="KW-0472">Membrane</keyword>
<reference evidence="2 3" key="1">
    <citation type="submission" date="2020-02" db="EMBL/GenBank/DDBJ databases">
        <authorList>
            <person name="Criscuolo A."/>
        </authorList>
    </citation>
    <scope>NUCLEOTIDE SEQUENCE [LARGE SCALE GENOMIC DNA]</scope>
    <source>
        <strain evidence="2">CIP105534</strain>
    </source>
</reference>
<keyword evidence="3" id="KW-1185">Reference proteome</keyword>
<name>A0A6J4G7X0_9FLAO</name>
<dbReference type="Proteomes" id="UP000479938">
    <property type="component" value="Unassembled WGS sequence"/>
</dbReference>